<dbReference type="PANTHER" id="PTHR46704">
    <property type="entry name" value="CXC DOMAIN-CONTAINING PROTEIN-RELATED"/>
    <property type="match status" value="1"/>
</dbReference>
<evidence type="ECO:0000313" key="2">
    <source>
        <dbReference type="Proteomes" id="UP000801492"/>
    </source>
</evidence>
<proteinExistence type="predicted"/>
<evidence type="ECO:0000313" key="1">
    <source>
        <dbReference type="EMBL" id="KAF2885474.1"/>
    </source>
</evidence>
<dbReference type="EMBL" id="VTPC01089948">
    <property type="protein sequence ID" value="KAF2885474.1"/>
    <property type="molecule type" value="Genomic_DNA"/>
</dbReference>
<accession>A0A8K0CDU5</accession>
<comment type="caution">
    <text evidence="1">The sequence shown here is derived from an EMBL/GenBank/DDBJ whole genome shotgun (WGS) entry which is preliminary data.</text>
</comment>
<dbReference type="OrthoDB" id="6777793at2759"/>
<reference evidence="1" key="1">
    <citation type="submission" date="2019-08" db="EMBL/GenBank/DDBJ databases">
        <title>The genome of the North American firefly Photinus pyralis.</title>
        <authorList>
            <consortium name="Photinus pyralis genome working group"/>
            <person name="Fallon T.R."/>
            <person name="Sander Lower S.E."/>
            <person name="Weng J.-K."/>
        </authorList>
    </citation>
    <scope>NUCLEOTIDE SEQUENCE</scope>
    <source>
        <strain evidence="1">TRF0915ILg1</strain>
        <tissue evidence="1">Whole body</tissue>
    </source>
</reference>
<keyword evidence="2" id="KW-1185">Reference proteome</keyword>
<name>A0A8K0CDU5_IGNLU</name>
<organism evidence="1 2">
    <name type="scientific">Ignelater luminosus</name>
    <name type="common">Cucubano</name>
    <name type="synonym">Pyrophorus luminosus</name>
    <dbReference type="NCBI Taxonomy" id="2038154"/>
    <lineage>
        <taxon>Eukaryota</taxon>
        <taxon>Metazoa</taxon>
        <taxon>Ecdysozoa</taxon>
        <taxon>Arthropoda</taxon>
        <taxon>Hexapoda</taxon>
        <taxon>Insecta</taxon>
        <taxon>Pterygota</taxon>
        <taxon>Neoptera</taxon>
        <taxon>Endopterygota</taxon>
        <taxon>Coleoptera</taxon>
        <taxon>Polyphaga</taxon>
        <taxon>Elateriformia</taxon>
        <taxon>Elateroidea</taxon>
        <taxon>Elateridae</taxon>
        <taxon>Agrypninae</taxon>
        <taxon>Pyrophorini</taxon>
        <taxon>Ignelater</taxon>
    </lineage>
</organism>
<dbReference type="Proteomes" id="UP000801492">
    <property type="component" value="Unassembled WGS sequence"/>
</dbReference>
<protein>
    <submittedName>
        <fullName evidence="1">Uncharacterized protein</fullName>
    </submittedName>
</protein>
<gene>
    <name evidence="1" type="ORF">ILUMI_20702</name>
</gene>
<dbReference type="PANTHER" id="PTHR46704:SF1">
    <property type="entry name" value="TELOMERE LENGTH REGULATION PROTEIN TEL2 HOMOLOG"/>
    <property type="match status" value="1"/>
</dbReference>
<sequence>MDPEKCFICGKNLEASRGIETLVKADIQRKDGKSALLSDKFSVKHYNLCKKYYIKPKAIRTHLRKLSDASNQLSTSRSSAPKFDFKIICLFCTGVIDDDFKNKESKKPVKKRRYAYAVRSFDFHTSVVKTAQKRGDSWADEVKTRLTYTSDLYRKKRSIEYSGNEYMAAAMEEICDFLEKNDYCQYSLCLTGEAPHEKRKADACEEKVKIVKRTAEFIRDEMKSMFYVTKKFRPGDSFLKNSEIDIPSLFMVFLMHLLLGGKTLKSIPSAESSGNLSVLPLEVYESKGNGLKKAVMNDFPVFSEDIPSLGGFHLLISFRGCIGYFMGGSGLKELLSTIYAPVSVDKVLLGKAYSQAVRGHLLVQKALARVVIKEIHFSVQERQAVNELTKDFLNEPPSLVNNIAPREMQRTLLNFPETCDIMSTQTGVIGVKTVTCFNALQIGKQAMSQMVGKQFTDIKLSRKDRALSLLSMSSSIRTDDEIIPVERQVLFQRTCINKQCNEDLQKYLHMSSSIRIDDEIIPVEPQVLFQKICINKQSNEDLQKYLQYELAPMPLSLLDERGMRKTKRLLLTHCSKPYMMNSTCKATPLSWMEESFYIKWCGLWVQLCLQFVTAILNVSQSATVPSIAQ</sequence>
<dbReference type="AlphaFoldDB" id="A0A8K0CDU5"/>